<evidence type="ECO:0008006" key="3">
    <source>
        <dbReference type="Google" id="ProtNLM"/>
    </source>
</evidence>
<accession>A0ABW0TZQ6</accession>
<evidence type="ECO:0000313" key="2">
    <source>
        <dbReference type="Proteomes" id="UP001596071"/>
    </source>
</evidence>
<evidence type="ECO:0000313" key="1">
    <source>
        <dbReference type="EMBL" id="MFC5603784.1"/>
    </source>
</evidence>
<reference evidence="2" key="1">
    <citation type="journal article" date="2019" name="Int. J. Syst. Evol. Microbiol.">
        <title>The Global Catalogue of Microorganisms (GCM) 10K type strain sequencing project: providing services to taxonomists for standard genome sequencing and annotation.</title>
        <authorList>
            <consortium name="The Broad Institute Genomics Platform"/>
            <consortium name="The Broad Institute Genome Sequencing Center for Infectious Disease"/>
            <person name="Wu L."/>
            <person name="Ma J."/>
        </authorList>
    </citation>
    <scope>NUCLEOTIDE SEQUENCE [LARGE SCALE GENOMIC DNA]</scope>
    <source>
        <strain evidence="2">KACC 11299</strain>
    </source>
</reference>
<comment type="caution">
    <text evidence="1">The sequence shown here is derived from an EMBL/GenBank/DDBJ whole genome shotgun (WGS) entry which is preliminary data.</text>
</comment>
<dbReference type="RefSeq" id="WP_381444831.1">
    <property type="nucleotide sequence ID" value="NZ_JBHSNP010000025.1"/>
</dbReference>
<gene>
    <name evidence="1" type="ORF">ACFPTP_11185</name>
</gene>
<dbReference type="Proteomes" id="UP001596071">
    <property type="component" value="Unassembled WGS sequence"/>
</dbReference>
<dbReference type="EMBL" id="JBHSNP010000025">
    <property type="protein sequence ID" value="MFC5603784.1"/>
    <property type="molecule type" value="Genomic_DNA"/>
</dbReference>
<sequence length="68" mass="8119">MADKNRPTPDVERETIRFRHLEHPEGIPSSDRVSLFDMHEDMQTVDTINLDDLKEDLRKERIHKNPRP</sequence>
<organism evidence="1 2">
    <name type="scientific">Sporosarcina koreensis</name>
    <dbReference type="NCBI Taxonomy" id="334735"/>
    <lineage>
        <taxon>Bacteria</taxon>
        <taxon>Bacillati</taxon>
        <taxon>Bacillota</taxon>
        <taxon>Bacilli</taxon>
        <taxon>Bacillales</taxon>
        <taxon>Caryophanaceae</taxon>
        <taxon>Sporosarcina</taxon>
    </lineage>
</organism>
<name>A0ABW0TZQ6_9BACL</name>
<protein>
    <recommendedName>
        <fullName evidence="3">YfhD-like protein</fullName>
    </recommendedName>
</protein>
<proteinExistence type="predicted"/>
<keyword evidence="2" id="KW-1185">Reference proteome</keyword>